<dbReference type="GO" id="GO:0003677">
    <property type="term" value="F:DNA binding"/>
    <property type="evidence" value="ECO:0007669"/>
    <property type="project" value="UniProtKB-KW"/>
</dbReference>
<accession>A0AAV1JUP3</accession>
<evidence type="ECO:0000313" key="6">
    <source>
        <dbReference type="EMBL" id="CAK1553237.1"/>
    </source>
</evidence>
<dbReference type="Proteomes" id="UP001497472">
    <property type="component" value="Unassembled WGS sequence"/>
</dbReference>
<dbReference type="AlphaFoldDB" id="A0AAV1JUP3"/>
<name>A0AAV1JUP3_9NEOP</name>
<evidence type="ECO:0000259" key="5">
    <source>
        <dbReference type="PROSITE" id="PS00036"/>
    </source>
</evidence>
<keyword evidence="1" id="KW-0805">Transcription regulation</keyword>
<dbReference type="GO" id="GO:0003700">
    <property type="term" value="F:DNA-binding transcription factor activity"/>
    <property type="evidence" value="ECO:0007669"/>
    <property type="project" value="InterPro"/>
</dbReference>
<evidence type="ECO:0000256" key="2">
    <source>
        <dbReference type="ARBA" id="ARBA00023125"/>
    </source>
</evidence>
<dbReference type="InterPro" id="IPR008917">
    <property type="entry name" value="TF_DNA-bd_sf"/>
</dbReference>
<dbReference type="EMBL" id="CAVLEF010000215">
    <property type="protein sequence ID" value="CAK1553237.1"/>
    <property type="molecule type" value="Genomic_DNA"/>
</dbReference>
<protein>
    <recommendedName>
        <fullName evidence="5">BZIP domain-containing protein</fullName>
    </recommendedName>
</protein>
<evidence type="ECO:0000256" key="1">
    <source>
        <dbReference type="ARBA" id="ARBA00023015"/>
    </source>
</evidence>
<keyword evidence="3" id="KW-0804">Transcription</keyword>
<feature type="compositionally biased region" description="Basic and acidic residues" evidence="4">
    <location>
        <begin position="221"/>
        <end position="238"/>
    </location>
</feature>
<evidence type="ECO:0000256" key="3">
    <source>
        <dbReference type="ARBA" id="ARBA00023163"/>
    </source>
</evidence>
<organism evidence="6 7">
    <name type="scientific">Leptosia nina</name>
    <dbReference type="NCBI Taxonomy" id="320188"/>
    <lineage>
        <taxon>Eukaryota</taxon>
        <taxon>Metazoa</taxon>
        <taxon>Ecdysozoa</taxon>
        <taxon>Arthropoda</taxon>
        <taxon>Hexapoda</taxon>
        <taxon>Insecta</taxon>
        <taxon>Pterygota</taxon>
        <taxon>Neoptera</taxon>
        <taxon>Endopterygota</taxon>
        <taxon>Lepidoptera</taxon>
        <taxon>Glossata</taxon>
        <taxon>Ditrysia</taxon>
        <taxon>Papilionoidea</taxon>
        <taxon>Pieridae</taxon>
        <taxon>Pierinae</taxon>
        <taxon>Leptosia</taxon>
    </lineage>
</organism>
<dbReference type="SUPFAM" id="SSF47454">
    <property type="entry name" value="A DNA-binding domain in eukaryotic transcription factors"/>
    <property type="match status" value="1"/>
</dbReference>
<dbReference type="InterPro" id="IPR004827">
    <property type="entry name" value="bZIP"/>
</dbReference>
<comment type="caution">
    <text evidence="6">The sequence shown here is derived from an EMBL/GenBank/DDBJ whole genome shotgun (WGS) entry which is preliminary data.</text>
</comment>
<keyword evidence="2" id="KW-0238">DNA-binding</keyword>
<sequence length="367" mass="43249">MDDNTKQASSYQHDQETLDARGIRMTVYEVTRLPTSKYLEKVQSLNLREDDLMFLKGLRRRIRNRLASQNSRRRSVENLRRLTRELRAVRACRDDALAERRVLLATRTVLRTRYTSLRTHIMTVLEERSDPTKVPELEPEIVIESPRTDIFPCLKSQIFECRIDKLVQQSVNHIYKEKSIETNSDENKLEKPNIGNCKLNNDNIKREFDNFKSNNDNSTWDNDHHKVDKPKNDSNKRENDNFKSCNDCVLDVSNDNWENDLKMDTDICEQNIYDENEIYTMEKHDNSFKLYKTDMYMMEKRENAGESEAFKPKQMVCAKTVFIDGVLNLSKRKSHGRKQLAPRRIAYVFSEPDNDGVLDLKIKKEPQ</sequence>
<reference evidence="6 7" key="1">
    <citation type="submission" date="2023-11" db="EMBL/GenBank/DDBJ databases">
        <authorList>
            <person name="Okamura Y."/>
        </authorList>
    </citation>
    <scope>NUCLEOTIDE SEQUENCE [LARGE SCALE GENOMIC DNA]</scope>
</reference>
<gene>
    <name evidence="6" type="ORF">LNINA_LOCUS12247</name>
</gene>
<proteinExistence type="predicted"/>
<feature type="domain" description="BZIP" evidence="5">
    <location>
        <begin position="59"/>
        <end position="74"/>
    </location>
</feature>
<dbReference type="PROSITE" id="PS00036">
    <property type="entry name" value="BZIP_BASIC"/>
    <property type="match status" value="1"/>
</dbReference>
<dbReference type="Gene3D" id="1.10.880.10">
    <property type="entry name" value="Transcription factor, Skn-1-like, DNA-binding domain"/>
    <property type="match status" value="1"/>
</dbReference>
<keyword evidence="7" id="KW-1185">Reference proteome</keyword>
<feature type="region of interest" description="Disordered" evidence="4">
    <location>
        <begin position="213"/>
        <end position="238"/>
    </location>
</feature>
<evidence type="ECO:0000313" key="7">
    <source>
        <dbReference type="Proteomes" id="UP001497472"/>
    </source>
</evidence>
<evidence type="ECO:0000256" key="4">
    <source>
        <dbReference type="SAM" id="MobiDB-lite"/>
    </source>
</evidence>